<dbReference type="Gene3D" id="3.40.630.30">
    <property type="match status" value="1"/>
</dbReference>
<dbReference type="CDD" id="cd04301">
    <property type="entry name" value="NAT_SF"/>
    <property type="match status" value="1"/>
</dbReference>
<feature type="domain" description="N-acetyltransferase" evidence="3">
    <location>
        <begin position="1"/>
        <end position="157"/>
    </location>
</feature>
<evidence type="ECO:0000313" key="4">
    <source>
        <dbReference type="EMBL" id="MFC3230011.1"/>
    </source>
</evidence>
<keyword evidence="5" id="KW-1185">Reference proteome</keyword>
<protein>
    <submittedName>
        <fullName evidence="4">GNAT family N-acetyltransferase</fullName>
        <ecNumber evidence="4">2.3.1.-</ecNumber>
    </submittedName>
</protein>
<dbReference type="Pfam" id="PF00583">
    <property type="entry name" value="Acetyltransf_1"/>
    <property type="match status" value="1"/>
</dbReference>
<evidence type="ECO:0000256" key="2">
    <source>
        <dbReference type="ARBA" id="ARBA00023315"/>
    </source>
</evidence>
<keyword evidence="2 4" id="KW-0012">Acyltransferase</keyword>
<evidence type="ECO:0000256" key="1">
    <source>
        <dbReference type="ARBA" id="ARBA00022679"/>
    </source>
</evidence>
<evidence type="ECO:0000259" key="3">
    <source>
        <dbReference type="PROSITE" id="PS51186"/>
    </source>
</evidence>
<dbReference type="GO" id="GO:0016746">
    <property type="term" value="F:acyltransferase activity"/>
    <property type="evidence" value="ECO:0007669"/>
    <property type="project" value="UniProtKB-KW"/>
</dbReference>
<dbReference type="EMBL" id="JBHRTR010000035">
    <property type="protein sequence ID" value="MFC3230011.1"/>
    <property type="molecule type" value="Genomic_DNA"/>
</dbReference>
<dbReference type="RefSeq" id="WP_379904769.1">
    <property type="nucleotide sequence ID" value="NZ_JBHRTR010000035.1"/>
</dbReference>
<proteinExistence type="predicted"/>
<dbReference type="InterPro" id="IPR000182">
    <property type="entry name" value="GNAT_dom"/>
</dbReference>
<dbReference type="PANTHER" id="PTHR43420">
    <property type="entry name" value="ACETYLTRANSFERASE"/>
    <property type="match status" value="1"/>
</dbReference>
<reference evidence="5" key="1">
    <citation type="journal article" date="2019" name="Int. J. Syst. Evol. Microbiol.">
        <title>The Global Catalogue of Microorganisms (GCM) 10K type strain sequencing project: providing services to taxonomists for standard genome sequencing and annotation.</title>
        <authorList>
            <consortium name="The Broad Institute Genomics Platform"/>
            <consortium name="The Broad Institute Genome Sequencing Center for Infectious Disease"/>
            <person name="Wu L."/>
            <person name="Ma J."/>
        </authorList>
    </citation>
    <scope>NUCLEOTIDE SEQUENCE [LARGE SCALE GENOMIC DNA]</scope>
    <source>
        <strain evidence="5">KCTC 42964</strain>
    </source>
</reference>
<dbReference type="SUPFAM" id="SSF55729">
    <property type="entry name" value="Acyl-CoA N-acyltransferases (Nat)"/>
    <property type="match status" value="1"/>
</dbReference>
<sequence length="161" mass="16467">MTGVTATAGGLVVAGVGDASALAALHAAAFAAAARWPAAEIEALLRLETVTGLLDHSGPPAKGFVLFSQVAEEAEILTLAVDPAYRRQGLGLCLVAGATAVATSRGAARLLLEVGEGNAAARALYDRAGFRQVGRRPGYYTAGTQRDDALVLELRLPVAKD</sequence>
<dbReference type="InterPro" id="IPR050680">
    <property type="entry name" value="YpeA/RimI_acetyltransf"/>
</dbReference>
<evidence type="ECO:0000313" key="5">
    <source>
        <dbReference type="Proteomes" id="UP001595528"/>
    </source>
</evidence>
<dbReference type="PANTHER" id="PTHR43420:SF12">
    <property type="entry name" value="N-ACETYLTRANSFERASE DOMAIN-CONTAINING PROTEIN"/>
    <property type="match status" value="1"/>
</dbReference>
<dbReference type="PROSITE" id="PS51186">
    <property type="entry name" value="GNAT"/>
    <property type="match status" value="1"/>
</dbReference>
<organism evidence="4 5">
    <name type="scientific">Marinibaculum pumilum</name>
    <dbReference type="NCBI Taxonomy" id="1766165"/>
    <lineage>
        <taxon>Bacteria</taxon>
        <taxon>Pseudomonadati</taxon>
        <taxon>Pseudomonadota</taxon>
        <taxon>Alphaproteobacteria</taxon>
        <taxon>Rhodospirillales</taxon>
        <taxon>Rhodospirillaceae</taxon>
        <taxon>Marinibaculum</taxon>
    </lineage>
</organism>
<comment type="caution">
    <text evidence="4">The sequence shown here is derived from an EMBL/GenBank/DDBJ whole genome shotgun (WGS) entry which is preliminary data.</text>
</comment>
<dbReference type="Proteomes" id="UP001595528">
    <property type="component" value="Unassembled WGS sequence"/>
</dbReference>
<gene>
    <name evidence="4" type="ORF">ACFOGJ_22360</name>
</gene>
<dbReference type="EC" id="2.3.1.-" evidence="4"/>
<dbReference type="InterPro" id="IPR016181">
    <property type="entry name" value="Acyl_CoA_acyltransferase"/>
</dbReference>
<accession>A0ABV7L5V0</accession>
<name>A0ABV7L5V0_9PROT</name>
<keyword evidence="1 4" id="KW-0808">Transferase</keyword>